<evidence type="ECO:0000256" key="1">
    <source>
        <dbReference type="SAM" id="MobiDB-lite"/>
    </source>
</evidence>
<protein>
    <recommendedName>
        <fullName evidence="4">F-box domain-containing protein</fullName>
    </recommendedName>
</protein>
<evidence type="ECO:0000313" key="2">
    <source>
        <dbReference type="EMBL" id="GAT46940.1"/>
    </source>
</evidence>
<dbReference type="EMBL" id="DF842935">
    <property type="protein sequence ID" value="GAT46940.1"/>
    <property type="molecule type" value="Genomic_DNA"/>
</dbReference>
<feature type="region of interest" description="Disordered" evidence="1">
    <location>
        <begin position="33"/>
        <end position="58"/>
    </location>
</feature>
<dbReference type="Proteomes" id="UP000815677">
    <property type="component" value="Unassembled WGS sequence"/>
</dbReference>
<proteinExistence type="predicted"/>
<sequence length="412" mass="44899">CPDLDHPVIITIFGEAHVPLTLFPTRASVSALHLKGGRRRRARPQAPTHPPGSGYSGKLRTYGLKSFHENTCIASYLSRNRSRLAIFFCSSSCPTKCPPRSGSAAAARSASRAGLPPHLTRLRPRTPPSPSSPSSSSARYSSQPAALDASALTLSHVCATWRAVSVSLPMLWSTLWIDRPRTVHLHMVKLCLERTNTHSFPLSIHLRQTDPKICLAYPTPNEHATTESILALLVPHFRRWQTVEFLFKSTAQVMLADLVEETILESVTLDVDSWDVCSADALQSTLFSRPSVRSITFLAPASTTSISWSSLTELIAPTPETTLDTALSILAASTGLRSAHLTISDQPDWAPPFVPPAEIPVVLPAMRSLSLTGRRVGLARLLGRLVLPALESMALEYAYVVRGPLAKVDEEE</sequence>
<name>A0ABQ0L712_MYCCL</name>
<reference evidence="2" key="1">
    <citation type="submission" date="2014-09" db="EMBL/GenBank/DDBJ databases">
        <title>Genome sequence of the luminous mushroom Mycena chlorophos for searching fungal bioluminescence genes.</title>
        <authorList>
            <person name="Tanaka Y."/>
            <person name="Kasuga D."/>
            <person name="Oba Y."/>
            <person name="Hase S."/>
            <person name="Sato K."/>
            <person name="Oba Y."/>
            <person name="Sakakibara Y."/>
        </authorList>
    </citation>
    <scope>NUCLEOTIDE SEQUENCE</scope>
</reference>
<organism evidence="2 3">
    <name type="scientific">Mycena chlorophos</name>
    <name type="common">Agaric fungus</name>
    <name type="synonym">Agaricus chlorophos</name>
    <dbReference type="NCBI Taxonomy" id="658473"/>
    <lineage>
        <taxon>Eukaryota</taxon>
        <taxon>Fungi</taxon>
        <taxon>Dikarya</taxon>
        <taxon>Basidiomycota</taxon>
        <taxon>Agaricomycotina</taxon>
        <taxon>Agaricomycetes</taxon>
        <taxon>Agaricomycetidae</taxon>
        <taxon>Agaricales</taxon>
        <taxon>Marasmiineae</taxon>
        <taxon>Mycenaceae</taxon>
        <taxon>Mycena</taxon>
    </lineage>
</organism>
<feature type="region of interest" description="Disordered" evidence="1">
    <location>
        <begin position="95"/>
        <end position="140"/>
    </location>
</feature>
<evidence type="ECO:0000313" key="3">
    <source>
        <dbReference type="Proteomes" id="UP000815677"/>
    </source>
</evidence>
<feature type="compositionally biased region" description="Low complexity" evidence="1">
    <location>
        <begin position="100"/>
        <end position="119"/>
    </location>
</feature>
<accession>A0ABQ0L712</accession>
<evidence type="ECO:0008006" key="4">
    <source>
        <dbReference type="Google" id="ProtNLM"/>
    </source>
</evidence>
<feature type="non-terminal residue" evidence="2">
    <location>
        <position position="412"/>
    </location>
</feature>
<keyword evidence="3" id="KW-1185">Reference proteome</keyword>
<feature type="non-terminal residue" evidence="2">
    <location>
        <position position="1"/>
    </location>
</feature>
<gene>
    <name evidence="2" type="ORF">MCHLO_04433</name>
</gene>